<gene>
    <name evidence="2" type="ORF">GCM10022247_12020</name>
</gene>
<evidence type="ECO:0000313" key="2">
    <source>
        <dbReference type="EMBL" id="GAA3994045.1"/>
    </source>
</evidence>
<evidence type="ECO:0000313" key="3">
    <source>
        <dbReference type="Proteomes" id="UP001501747"/>
    </source>
</evidence>
<keyword evidence="1" id="KW-0812">Transmembrane</keyword>
<sequence>MFVGGLFRQAGGVTQRSAASQEANPGEETLASLLGGRRAAVDATLPPVAFVVGWLAFGDSVLLGAVAAVLVGGVLAIVRQRRGDKPRAVLLGMLGVVLAALVPLYTGRASDFFLLQLIANAGSALAWAVSIVIRWPLLGVVVGTALGQRTRWRKDPALLRAYSLASWSWVLQYVIRLAVFIPLWWIDATVALGTTRAALTYPLVALNLAVSWWIFRKALPADHPGIRHPRVP</sequence>
<feature type="transmembrane region" description="Helical" evidence="1">
    <location>
        <begin position="125"/>
        <end position="146"/>
    </location>
</feature>
<dbReference type="Pfam" id="PF11361">
    <property type="entry name" value="DUF3159"/>
    <property type="match status" value="1"/>
</dbReference>
<evidence type="ECO:0000256" key="1">
    <source>
        <dbReference type="SAM" id="Phobius"/>
    </source>
</evidence>
<comment type="caution">
    <text evidence="2">The sequence shown here is derived from an EMBL/GenBank/DDBJ whole genome shotgun (WGS) entry which is preliminary data.</text>
</comment>
<name>A0ABP7R8F2_9PSEU</name>
<dbReference type="InterPro" id="IPR016566">
    <property type="entry name" value="UCP010219"/>
</dbReference>
<protein>
    <submittedName>
        <fullName evidence="2">DUF3159 domain-containing protein</fullName>
    </submittedName>
</protein>
<keyword evidence="3" id="KW-1185">Reference proteome</keyword>
<accession>A0ABP7R8F2</accession>
<feature type="transmembrane region" description="Helical" evidence="1">
    <location>
        <begin position="198"/>
        <end position="215"/>
    </location>
</feature>
<reference evidence="3" key="1">
    <citation type="journal article" date="2019" name="Int. J. Syst. Evol. Microbiol.">
        <title>The Global Catalogue of Microorganisms (GCM) 10K type strain sequencing project: providing services to taxonomists for standard genome sequencing and annotation.</title>
        <authorList>
            <consortium name="The Broad Institute Genomics Platform"/>
            <consortium name="The Broad Institute Genome Sequencing Center for Infectious Disease"/>
            <person name="Wu L."/>
            <person name="Ma J."/>
        </authorList>
    </citation>
    <scope>NUCLEOTIDE SEQUENCE [LARGE SCALE GENOMIC DNA]</scope>
    <source>
        <strain evidence="3">JCM 17342</strain>
    </source>
</reference>
<feature type="transmembrane region" description="Helical" evidence="1">
    <location>
        <begin position="51"/>
        <end position="76"/>
    </location>
</feature>
<dbReference type="EMBL" id="BAABAL010000005">
    <property type="protein sequence ID" value="GAA3994045.1"/>
    <property type="molecule type" value="Genomic_DNA"/>
</dbReference>
<keyword evidence="1" id="KW-1133">Transmembrane helix</keyword>
<feature type="transmembrane region" description="Helical" evidence="1">
    <location>
        <begin position="167"/>
        <end position="186"/>
    </location>
</feature>
<keyword evidence="1" id="KW-0472">Membrane</keyword>
<proteinExistence type="predicted"/>
<organism evidence="2 3">
    <name type="scientific">Allokutzneria multivorans</name>
    <dbReference type="NCBI Taxonomy" id="1142134"/>
    <lineage>
        <taxon>Bacteria</taxon>
        <taxon>Bacillati</taxon>
        <taxon>Actinomycetota</taxon>
        <taxon>Actinomycetes</taxon>
        <taxon>Pseudonocardiales</taxon>
        <taxon>Pseudonocardiaceae</taxon>
        <taxon>Allokutzneria</taxon>
    </lineage>
</organism>
<dbReference type="Proteomes" id="UP001501747">
    <property type="component" value="Unassembled WGS sequence"/>
</dbReference>
<feature type="transmembrane region" description="Helical" evidence="1">
    <location>
        <begin position="88"/>
        <end position="105"/>
    </location>
</feature>